<dbReference type="GO" id="GO:0005737">
    <property type="term" value="C:cytoplasm"/>
    <property type="evidence" value="ECO:0007669"/>
    <property type="project" value="TreeGrafter"/>
</dbReference>
<dbReference type="InterPro" id="IPR036188">
    <property type="entry name" value="FAD/NAD-bd_sf"/>
</dbReference>
<name>A0A0N0E7E3_9HYPH</name>
<evidence type="ECO:0000256" key="1">
    <source>
        <dbReference type="ARBA" id="ARBA00023002"/>
    </source>
</evidence>
<gene>
    <name evidence="3" type="ORF">SU32_10670</name>
</gene>
<organism evidence="3 4">
    <name type="scientific">Ahrensia marina</name>
    <dbReference type="NCBI Taxonomy" id="1514904"/>
    <lineage>
        <taxon>Bacteria</taxon>
        <taxon>Pseudomonadati</taxon>
        <taxon>Pseudomonadota</taxon>
        <taxon>Alphaproteobacteria</taxon>
        <taxon>Hyphomicrobiales</taxon>
        <taxon>Ahrensiaceae</taxon>
        <taxon>Ahrensia</taxon>
    </lineage>
</organism>
<dbReference type="PANTHER" id="PTHR13847">
    <property type="entry name" value="SARCOSINE DEHYDROGENASE-RELATED"/>
    <property type="match status" value="1"/>
</dbReference>
<dbReference type="Pfam" id="PF01266">
    <property type="entry name" value="DAO"/>
    <property type="match status" value="1"/>
</dbReference>
<reference evidence="3 4" key="1">
    <citation type="submission" date="2015-01" db="EMBL/GenBank/DDBJ databases">
        <title>Ahrensia donghaiensis sp. nov., a novel dimethylsulphoniopropionate-cleavage bacterium isolated from seawater and emended descriptions of the genus Ahrensia and Ahrensia kielensis.</title>
        <authorList>
            <person name="Liu J."/>
        </authorList>
    </citation>
    <scope>NUCLEOTIDE SEQUENCE [LARGE SCALE GENOMIC DNA]</scope>
    <source>
        <strain evidence="3 4">LZD062</strain>
    </source>
</reference>
<dbReference type="Proteomes" id="UP000038011">
    <property type="component" value="Unassembled WGS sequence"/>
</dbReference>
<dbReference type="SUPFAM" id="SSF51905">
    <property type="entry name" value="FAD/NAD(P)-binding domain"/>
    <property type="match status" value="1"/>
</dbReference>
<dbReference type="PANTHER" id="PTHR13847:SF281">
    <property type="entry name" value="FAD DEPENDENT OXIDOREDUCTASE DOMAIN-CONTAINING PROTEIN"/>
    <property type="match status" value="1"/>
</dbReference>
<accession>A0A0N0E7E3</accession>
<dbReference type="OrthoDB" id="9806601at2"/>
<proteinExistence type="predicted"/>
<dbReference type="Gene3D" id="3.50.50.60">
    <property type="entry name" value="FAD/NAD(P)-binding domain"/>
    <property type="match status" value="1"/>
</dbReference>
<dbReference type="RefSeq" id="WP_053999350.1">
    <property type="nucleotide sequence ID" value="NZ_JXMU01000014.1"/>
</dbReference>
<keyword evidence="4" id="KW-1185">Reference proteome</keyword>
<evidence type="ECO:0000313" key="4">
    <source>
        <dbReference type="Proteomes" id="UP000038011"/>
    </source>
</evidence>
<dbReference type="PRINTS" id="PR00411">
    <property type="entry name" value="PNDRDTASEI"/>
</dbReference>
<keyword evidence="1" id="KW-0560">Oxidoreductase</keyword>
<sequence length="428" mass="46306">MTDFPPSLWFDTANDAPQVPPLGDDLSCDVVIVGAGFTGLTAALTLAEAGISCAVLDSEAPGWGASGRNGGQVNPLLPVHSPDYVYRMIGQGAGERLVQAALASADDIFAMVKKYRIDCEARQNGWIRTAHFKGAAIKFEKQCESWRRAGADISVLETGDLHERLGSTAYEMGAFMPAGGCVQPLSYARGLLKAALGAGVKVFGESRVTSLEKSGDDWIAKTAQGSVRASKVVLATNGYTDNLWPGLKESVVPVISIQMATEIVPEEIRKSMLKNGETFADSRRTIYYGRFDVAGRFLLGSLGQSDSFKDGPQYQRVARETVTLFPQLEGIKWTHRWGGRIAVTRDFMPHLHSPAEGVLAGLGYNGRGVAMSGVVGRAMAAHILGAREDELALPVTKISGYPFHRFHGIGVRAAMHWYNLRDNMERML</sequence>
<dbReference type="EMBL" id="JXMU01000014">
    <property type="protein sequence ID" value="KPB01088.1"/>
    <property type="molecule type" value="Genomic_DNA"/>
</dbReference>
<dbReference type="GO" id="GO:0016491">
    <property type="term" value="F:oxidoreductase activity"/>
    <property type="evidence" value="ECO:0007669"/>
    <property type="project" value="UniProtKB-KW"/>
</dbReference>
<evidence type="ECO:0000313" key="3">
    <source>
        <dbReference type="EMBL" id="KPB01088.1"/>
    </source>
</evidence>
<dbReference type="Gene3D" id="3.30.9.10">
    <property type="entry name" value="D-Amino Acid Oxidase, subunit A, domain 2"/>
    <property type="match status" value="1"/>
</dbReference>
<protein>
    <recommendedName>
        <fullName evidence="2">FAD dependent oxidoreductase domain-containing protein</fullName>
    </recommendedName>
</protein>
<dbReference type="PATRIC" id="fig|1514904.3.peg.970"/>
<dbReference type="InterPro" id="IPR006076">
    <property type="entry name" value="FAD-dep_OxRdtase"/>
</dbReference>
<dbReference type="STRING" id="1514904.SU32_10670"/>
<comment type="caution">
    <text evidence="3">The sequence shown here is derived from an EMBL/GenBank/DDBJ whole genome shotgun (WGS) entry which is preliminary data.</text>
</comment>
<dbReference type="AlphaFoldDB" id="A0A0N0E7E3"/>
<evidence type="ECO:0000259" key="2">
    <source>
        <dbReference type="Pfam" id="PF01266"/>
    </source>
</evidence>
<feature type="domain" description="FAD dependent oxidoreductase" evidence="2">
    <location>
        <begin position="29"/>
        <end position="381"/>
    </location>
</feature>